<dbReference type="NCBIfam" id="TIGR00227">
    <property type="entry name" value="ribD_Cterm"/>
    <property type="match status" value="1"/>
</dbReference>
<comment type="caution">
    <text evidence="17">The sequence shown here is derived from an EMBL/GenBank/DDBJ whole genome shotgun (WGS) entry which is preliminary data.</text>
</comment>
<comment type="catalytic activity">
    <reaction evidence="12">
        <text>5-amino-6-(5-phospho-D-ribitylamino)uracil + NADP(+) = 5-amino-6-(5-phospho-D-ribosylamino)uracil + NADPH + H(+)</text>
        <dbReference type="Rhea" id="RHEA:17845"/>
        <dbReference type="ChEBI" id="CHEBI:15378"/>
        <dbReference type="ChEBI" id="CHEBI:57783"/>
        <dbReference type="ChEBI" id="CHEBI:58349"/>
        <dbReference type="ChEBI" id="CHEBI:58421"/>
        <dbReference type="ChEBI" id="CHEBI:58453"/>
        <dbReference type="EC" id="1.1.1.193"/>
    </reaction>
</comment>
<evidence type="ECO:0000259" key="16">
    <source>
        <dbReference type="PROSITE" id="PS51747"/>
    </source>
</evidence>
<feature type="binding site" evidence="14">
    <location>
        <position position="213"/>
    </location>
    <ligand>
        <name>substrate</name>
    </ligand>
</feature>
<dbReference type="GO" id="GO:0008835">
    <property type="term" value="F:diaminohydroxyphosphoribosylaminopyrimidine deaminase activity"/>
    <property type="evidence" value="ECO:0007669"/>
    <property type="project" value="UniProtKB-EC"/>
</dbReference>
<dbReference type="InterPro" id="IPR011549">
    <property type="entry name" value="RibD_C"/>
</dbReference>
<keyword evidence="10 12" id="KW-0560">Oxidoreductase</keyword>
<dbReference type="NCBIfam" id="TIGR00326">
    <property type="entry name" value="eubact_ribD"/>
    <property type="match status" value="1"/>
</dbReference>
<feature type="binding site" evidence="15">
    <location>
        <position position="80"/>
    </location>
    <ligand>
        <name>Zn(2+)</name>
        <dbReference type="ChEBI" id="CHEBI:29105"/>
        <note>catalytic</note>
    </ligand>
</feature>
<dbReference type="EC" id="1.1.1.193" evidence="12"/>
<comment type="similarity">
    <text evidence="4 12">In the N-terminal section; belongs to the cytidine and deoxycytidylate deaminase family.</text>
</comment>
<evidence type="ECO:0000256" key="3">
    <source>
        <dbReference type="ARBA" id="ARBA00004910"/>
    </source>
</evidence>
<evidence type="ECO:0000256" key="8">
    <source>
        <dbReference type="ARBA" id="ARBA00022833"/>
    </source>
</evidence>
<comment type="catalytic activity">
    <reaction evidence="12">
        <text>2,5-diamino-6-hydroxy-4-(5-phosphoribosylamino)-pyrimidine + H2O + H(+) = 5-amino-6-(5-phospho-D-ribosylamino)uracil + NH4(+)</text>
        <dbReference type="Rhea" id="RHEA:21868"/>
        <dbReference type="ChEBI" id="CHEBI:15377"/>
        <dbReference type="ChEBI" id="CHEBI:15378"/>
        <dbReference type="ChEBI" id="CHEBI:28938"/>
        <dbReference type="ChEBI" id="CHEBI:58453"/>
        <dbReference type="ChEBI" id="CHEBI:58614"/>
        <dbReference type="EC" id="3.5.4.26"/>
    </reaction>
</comment>
<feature type="binding site" evidence="14">
    <location>
        <position position="305"/>
    </location>
    <ligand>
        <name>substrate</name>
    </ligand>
</feature>
<feature type="binding site" evidence="14">
    <location>
        <position position="232"/>
    </location>
    <ligand>
        <name>NADP(+)</name>
        <dbReference type="ChEBI" id="CHEBI:58349"/>
    </ligand>
</feature>
<dbReference type="InterPro" id="IPR016192">
    <property type="entry name" value="APOBEC/CMP_deaminase_Zn-bd"/>
</dbReference>
<evidence type="ECO:0000256" key="10">
    <source>
        <dbReference type="ARBA" id="ARBA00023002"/>
    </source>
</evidence>
<dbReference type="Gene3D" id="3.40.430.10">
    <property type="entry name" value="Dihydrofolate Reductase, subunit A"/>
    <property type="match status" value="1"/>
</dbReference>
<dbReference type="Proteomes" id="UP000324065">
    <property type="component" value="Unassembled WGS sequence"/>
</dbReference>
<organism evidence="17 18">
    <name type="scientific">Roseospira marina</name>
    <dbReference type="NCBI Taxonomy" id="140057"/>
    <lineage>
        <taxon>Bacteria</taxon>
        <taxon>Pseudomonadati</taxon>
        <taxon>Pseudomonadota</taxon>
        <taxon>Alphaproteobacteria</taxon>
        <taxon>Rhodospirillales</taxon>
        <taxon>Rhodospirillaceae</taxon>
        <taxon>Roseospira</taxon>
    </lineage>
</organism>
<keyword evidence="8 12" id="KW-0862">Zinc</keyword>
<keyword evidence="18" id="KW-1185">Reference proteome</keyword>
<evidence type="ECO:0000313" key="17">
    <source>
        <dbReference type="EMBL" id="KAA5604141.1"/>
    </source>
</evidence>
<evidence type="ECO:0000313" key="18">
    <source>
        <dbReference type="Proteomes" id="UP000324065"/>
    </source>
</evidence>
<comment type="function">
    <text evidence="1 12">Converts 2,5-diamino-6-(ribosylamino)-4(3h)-pyrimidinone 5'-phosphate into 5-amino-6-(ribosylamino)-2,4(1h,3h)-pyrimidinedione 5'-phosphate.</text>
</comment>
<evidence type="ECO:0000256" key="4">
    <source>
        <dbReference type="ARBA" id="ARBA00005259"/>
    </source>
</evidence>
<evidence type="ECO:0000256" key="1">
    <source>
        <dbReference type="ARBA" id="ARBA00002151"/>
    </source>
</evidence>
<dbReference type="EC" id="3.5.4.26" evidence="12"/>
<proteinExistence type="inferred from homology"/>
<protein>
    <recommendedName>
        <fullName evidence="12">Riboflavin biosynthesis protein RibD</fullName>
    </recommendedName>
    <domain>
        <recommendedName>
            <fullName evidence="12">Diaminohydroxyphosphoribosylaminopyrimidine deaminase</fullName>
            <shortName evidence="12">DRAP deaminase</shortName>
            <ecNumber evidence="12">3.5.4.26</ecNumber>
        </recommendedName>
        <alternativeName>
            <fullName evidence="12">Riboflavin-specific deaminase</fullName>
        </alternativeName>
    </domain>
    <domain>
        <recommendedName>
            <fullName evidence="12">5-amino-6-(5-phosphoribosylamino)uracil reductase</fullName>
            <ecNumber evidence="12">1.1.1.193</ecNumber>
        </recommendedName>
        <alternativeName>
            <fullName evidence="12">HTP reductase</fullName>
        </alternativeName>
    </domain>
</protein>
<dbReference type="GO" id="GO:0009231">
    <property type="term" value="P:riboflavin biosynthetic process"/>
    <property type="evidence" value="ECO:0007669"/>
    <property type="project" value="UniProtKB-UniPathway"/>
</dbReference>
<dbReference type="Gene3D" id="3.40.140.10">
    <property type="entry name" value="Cytidine Deaminase, domain 2"/>
    <property type="match status" value="1"/>
</dbReference>
<dbReference type="CDD" id="cd01284">
    <property type="entry name" value="Riboflavin_deaminase-reductase"/>
    <property type="match status" value="1"/>
</dbReference>
<dbReference type="GO" id="GO:0008703">
    <property type="term" value="F:5-amino-6-(5-phosphoribosylamino)uracil reductase activity"/>
    <property type="evidence" value="ECO:0007669"/>
    <property type="project" value="UniProtKB-EC"/>
</dbReference>
<feature type="binding site" evidence="14">
    <location>
        <position position="209"/>
    </location>
    <ligand>
        <name>NADP(+)</name>
        <dbReference type="ChEBI" id="CHEBI:58349"/>
    </ligand>
</feature>
<feature type="binding site" evidence="14">
    <location>
        <position position="179"/>
    </location>
    <ligand>
        <name>NADP(+)</name>
        <dbReference type="ChEBI" id="CHEBI:58349"/>
    </ligand>
</feature>
<evidence type="ECO:0000256" key="11">
    <source>
        <dbReference type="ARBA" id="ARBA00023268"/>
    </source>
</evidence>
<gene>
    <name evidence="17" type="primary">ribD</name>
    <name evidence="17" type="ORF">F1188_17310</name>
</gene>
<keyword evidence="7 12" id="KW-0479">Metal-binding</keyword>
<name>A0A5M6I7A5_9PROT</name>
<keyword evidence="6 12" id="KW-0686">Riboflavin biosynthesis</keyword>
<dbReference type="InterPro" id="IPR050765">
    <property type="entry name" value="Riboflavin_Biosynth_HTPR"/>
</dbReference>
<keyword evidence="11" id="KW-0511">Multifunctional enzyme</keyword>
<evidence type="ECO:0000256" key="12">
    <source>
        <dbReference type="PIRNR" id="PIRNR006769"/>
    </source>
</evidence>
<feature type="binding site" evidence="14">
    <location>
        <position position="205"/>
    </location>
    <ligand>
        <name>NADP(+)</name>
        <dbReference type="ChEBI" id="CHEBI:58349"/>
    </ligand>
</feature>
<dbReference type="Pfam" id="PF00383">
    <property type="entry name" value="dCMP_cyt_deam_1"/>
    <property type="match status" value="1"/>
</dbReference>
<dbReference type="SUPFAM" id="SSF53597">
    <property type="entry name" value="Dihydrofolate reductase-like"/>
    <property type="match status" value="1"/>
</dbReference>
<dbReference type="PIRSF" id="PIRSF006769">
    <property type="entry name" value="RibD"/>
    <property type="match status" value="1"/>
</dbReference>
<feature type="binding site" evidence="15">
    <location>
        <position position="55"/>
    </location>
    <ligand>
        <name>Zn(2+)</name>
        <dbReference type="ChEBI" id="CHEBI:29105"/>
        <note>catalytic</note>
    </ligand>
</feature>
<dbReference type="InterPro" id="IPR024072">
    <property type="entry name" value="DHFR-like_dom_sf"/>
</dbReference>
<feature type="domain" description="CMP/dCMP-type deaminase" evidence="16">
    <location>
        <begin position="6"/>
        <end position="128"/>
    </location>
</feature>
<dbReference type="PROSITE" id="PS00903">
    <property type="entry name" value="CYT_DCMP_DEAMINASES_1"/>
    <property type="match status" value="1"/>
</dbReference>
<comment type="pathway">
    <text evidence="3 12">Cofactor biosynthesis; riboflavin biosynthesis; 5-amino-6-(D-ribitylamino)uracil from GTP: step 3/4.</text>
</comment>
<evidence type="ECO:0000256" key="9">
    <source>
        <dbReference type="ARBA" id="ARBA00022857"/>
    </source>
</evidence>
<dbReference type="PANTHER" id="PTHR38011">
    <property type="entry name" value="DIHYDROFOLATE REDUCTASE FAMILY PROTEIN (AFU_ORTHOLOGUE AFUA_8G06820)"/>
    <property type="match status" value="1"/>
</dbReference>
<dbReference type="GO" id="GO:0050661">
    <property type="term" value="F:NADP binding"/>
    <property type="evidence" value="ECO:0007669"/>
    <property type="project" value="InterPro"/>
</dbReference>
<evidence type="ECO:0000256" key="13">
    <source>
        <dbReference type="PIRSR" id="PIRSR006769-1"/>
    </source>
</evidence>
<dbReference type="AlphaFoldDB" id="A0A5M6I7A5"/>
<feature type="binding site" evidence="14">
    <location>
        <begin position="307"/>
        <end position="313"/>
    </location>
    <ligand>
        <name>NADP(+)</name>
        <dbReference type="ChEBI" id="CHEBI:58349"/>
    </ligand>
</feature>
<comment type="pathway">
    <text evidence="2 12">Cofactor biosynthesis; riboflavin biosynthesis; 5-amino-6-(D-ribitylamino)uracil from GTP: step 2/4.</text>
</comment>
<evidence type="ECO:0000256" key="6">
    <source>
        <dbReference type="ARBA" id="ARBA00022619"/>
    </source>
</evidence>
<dbReference type="OrthoDB" id="9800865at2"/>
<dbReference type="SUPFAM" id="SSF53927">
    <property type="entry name" value="Cytidine deaminase-like"/>
    <property type="match status" value="1"/>
</dbReference>
<dbReference type="RefSeq" id="WP_150063704.1">
    <property type="nucleotide sequence ID" value="NZ_JACHII010000022.1"/>
</dbReference>
<dbReference type="InterPro" id="IPR002125">
    <property type="entry name" value="CMP_dCMP_dom"/>
</dbReference>
<dbReference type="GO" id="GO:0008270">
    <property type="term" value="F:zinc ion binding"/>
    <property type="evidence" value="ECO:0007669"/>
    <property type="project" value="InterPro"/>
</dbReference>
<dbReference type="InterPro" id="IPR004794">
    <property type="entry name" value="Eubact_RibD"/>
</dbReference>
<keyword evidence="9 12" id="KW-0521">NADP</keyword>
<feature type="binding site" evidence="15">
    <location>
        <position position="89"/>
    </location>
    <ligand>
        <name>Zn(2+)</name>
        <dbReference type="ChEBI" id="CHEBI:29105"/>
        <note>catalytic</note>
    </ligand>
</feature>
<keyword evidence="12 17" id="KW-0378">Hydrolase</keyword>
<accession>A0A5M6I7A5</accession>
<dbReference type="EMBL" id="VWPJ01000022">
    <property type="protein sequence ID" value="KAA5604141.1"/>
    <property type="molecule type" value="Genomic_DNA"/>
</dbReference>
<evidence type="ECO:0000256" key="5">
    <source>
        <dbReference type="ARBA" id="ARBA00007417"/>
    </source>
</evidence>
<dbReference type="InterPro" id="IPR016193">
    <property type="entry name" value="Cytidine_deaminase-like"/>
</dbReference>
<comment type="similarity">
    <text evidence="5 12">In the C-terminal section; belongs to the HTP reductase family.</text>
</comment>
<evidence type="ECO:0000256" key="15">
    <source>
        <dbReference type="PIRSR" id="PIRSR006769-3"/>
    </source>
</evidence>
<feature type="binding site" evidence="14">
    <location>
        <position position="177"/>
    </location>
    <ligand>
        <name>substrate</name>
    </ligand>
</feature>
<feature type="binding site" evidence="14">
    <location>
        <position position="216"/>
    </location>
    <ligand>
        <name>substrate</name>
    </ligand>
</feature>
<dbReference type="InterPro" id="IPR002734">
    <property type="entry name" value="RibDG_C"/>
</dbReference>
<dbReference type="PROSITE" id="PS51747">
    <property type="entry name" value="CYT_DCMP_DEAMINASES_2"/>
    <property type="match status" value="1"/>
</dbReference>
<evidence type="ECO:0000256" key="2">
    <source>
        <dbReference type="ARBA" id="ARBA00004882"/>
    </source>
</evidence>
<dbReference type="PANTHER" id="PTHR38011:SF7">
    <property type="entry name" value="2,5-DIAMINO-6-RIBOSYLAMINO-4(3H)-PYRIMIDINONE 5'-PHOSPHATE REDUCTASE"/>
    <property type="match status" value="1"/>
</dbReference>
<dbReference type="UniPathway" id="UPA00275">
    <property type="reaction ID" value="UER00401"/>
</dbReference>
<feature type="binding site" evidence="14">
    <location>
        <position position="193"/>
    </location>
    <ligand>
        <name>substrate</name>
    </ligand>
</feature>
<reference evidence="17 18" key="1">
    <citation type="submission" date="2019-09" db="EMBL/GenBank/DDBJ databases">
        <title>Genome sequence of Roseospira marina, one of the more divergent members of the non-sulfur purple photosynthetic bacterial family, the Rhodospirillaceae.</title>
        <authorList>
            <person name="Meyer T."/>
            <person name="Kyndt J."/>
        </authorList>
    </citation>
    <scope>NUCLEOTIDE SEQUENCE [LARGE SCALE GENOMIC DNA]</scope>
    <source>
        <strain evidence="17 18">DSM 15113</strain>
    </source>
</reference>
<evidence type="ECO:0000256" key="7">
    <source>
        <dbReference type="ARBA" id="ARBA00022723"/>
    </source>
</evidence>
<dbReference type="Pfam" id="PF01872">
    <property type="entry name" value="RibD_C"/>
    <property type="match status" value="1"/>
</dbReference>
<feature type="active site" description="Proton donor" evidence="13">
    <location>
        <position position="57"/>
    </location>
</feature>
<sequence length="388" mass="40497">MSDAPREDRRHMGAALALARRGLGRTWPNPAVGCVLVRNGVVVGRGWTQPGGRPHAEPEALCRAGDRARGATAYVTLEPCSHYGKTPPCADALIAAGVSRVVVALTDPDPRVSGRGLARLAEAGVAVHALPPEHPDARAAADLTAGFLLRVTVGRPLVTVKAAATLDGRIATASGESRWITGAQARARGHRLRAENDAIAVGLGTAVADDPRLDCRLPGLEDRAPVRVVFDSALALPPDSQLVRTAVRQPTWVVCATPAPADRRARLESHGVRILPVAPDDTGRVSIPAALDALGAEGLTRLLVEGGGRLIGAFLAADRVDRLAWFAAPKLLGDAARPVAAGFGVDRLADCANFAPLDRTRAGPDLLTTLRRVAGDRATPPPDPVVFP</sequence>
<evidence type="ECO:0000256" key="14">
    <source>
        <dbReference type="PIRSR" id="PIRSR006769-2"/>
    </source>
</evidence>
<feature type="binding site" evidence="14">
    <location>
        <position position="163"/>
    </location>
    <ligand>
        <name>NADP(+)</name>
        <dbReference type="ChEBI" id="CHEBI:58349"/>
    </ligand>
</feature>
<comment type="cofactor">
    <cofactor evidence="12 15">
        <name>Zn(2+)</name>
        <dbReference type="ChEBI" id="CHEBI:29105"/>
    </cofactor>
    <text evidence="12 15">Binds 1 zinc ion.</text>
</comment>